<dbReference type="Proteomes" id="UP000225548">
    <property type="component" value="Unassembled WGS sequence"/>
</dbReference>
<name>A0A2A9E2P6_9MICO</name>
<dbReference type="NCBIfam" id="TIGR03085">
    <property type="entry name" value="TIGR03085 family metal-binding protein"/>
    <property type="match status" value="1"/>
</dbReference>
<sequence length="231" mass="24377">MGGSIVSQPRASGRATITTMSNSWNATERARLAQALALAGPGAPTLCEGWSAAHLATHLVLREHKPWAVFGAPFERAVAGATERPAFDALVTSFARTPAAWSPARWAGEQMNLLEYHVHLQDVVRAGPQDGAARAVPEQALERALWAQLRYFARLLYRPAPVGVVLAVTDGPRTVVRKPRSGSGSVVISGQASELALHAFGRGAVADVTVEGLPEDVAALAVRFPAPAPRG</sequence>
<keyword evidence="2" id="KW-1185">Reference proteome</keyword>
<organism evidence="1 2">
    <name type="scientific">Sanguibacter antarcticus</name>
    <dbReference type="NCBI Taxonomy" id="372484"/>
    <lineage>
        <taxon>Bacteria</taxon>
        <taxon>Bacillati</taxon>
        <taxon>Actinomycetota</taxon>
        <taxon>Actinomycetes</taxon>
        <taxon>Micrococcales</taxon>
        <taxon>Sanguibacteraceae</taxon>
        <taxon>Sanguibacter</taxon>
    </lineage>
</organism>
<dbReference type="InterPro" id="IPR034660">
    <property type="entry name" value="DinB/YfiT-like"/>
</dbReference>
<dbReference type="SUPFAM" id="SSF109854">
    <property type="entry name" value="DinB/YfiT-like putative metalloenzymes"/>
    <property type="match status" value="1"/>
</dbReference>
<evidence type="ECO:0000313" key="2">
    <source>
        <dbReference type="Proteomes" id="UP000225548"/>
    </source>
</evidence>
<evidence type="ECO:0000313" key="1">
    <source>
        <dbReference type="EMBL" id="PFG33307.1"/>
    </source>
</evidence>
<dbReference type="InterPro" id="IPR017517">
    <property type="entry name" value="Maleyloyr_isom"/>
</dbReference>
<dbReference type="EMBL" id="PDJG01000001">
    <property type="protein sequence ID" value="PFG33307.1"/>
    <property type="molecule type" value="Genomic_DNA"/>
</dbReference>
<protein>
    <submittedName>
        <fullName evidence="1">Uncharacterized protein (TIGR03085 family)</fullName>
    </submittedName>
</protein>
<dbReference type="InterPro" id="IPR017519">
    <property type="entry name" value="CHP03085"/>
</dbReference>
<gene>
    <name evidence="1" type="ORF">ATL42_1176</name>
</gene>
<proteinExistence type="predicted"/>
<dbReference type="NCBIfam" id="TIGR03083">
    <property type="entry name" value="maleylpyruvate isomerase family mycothiol-dependent enzyme"/>
    <property type="match status" value="1"/>
</dbReference>
<accession>A0A2A9E2P6</accession>
<comment type="caution">
    <text evidence="1">The sequence shown here is derived from an EMBL/GenBank/DDBJ whole genome shotgun (WGS) entry which is preliminary data.</text>
</comment>
<dbReference type="AlphaFoldDB" id="A0A2A9E2P6"/>
<reference evidence="1 2" key="1">
    <citation type="submission" date="2017-10" db="EMBL/GenBank/DDBJ databases">
        <title>Sequencing the genomes of 1000 actinobacteria strains.</title>
        <authorList>
            <person name="Klenk H.-P."/>
        </authorList>
    </citation>
    <scope>NUCLEOTIDE SEQUENCE [LARGE SCALE GENOMIC DNA]</scope>
    <source>
        <strain evidence="1 2">DSM 18966</strain>
    </source>
</reference>